<dbReference type="eggNOG" id="COG5635">
    <property type="taxonomic scope" value="Bacteria"/>
</dbReference>
<feature type="domain" description="ABC-three component systems C-terminal" evidence="1">
    <location>
        <begin position="172"/>
        <end position="307"/>
    </location>
</feature>
<evidence type="ECO:0000259" key="1">
    <source>
        <dbReference type="Pfam" id="PF20275"/>
    </source>
</evidence>
<evidence type="ECO:0000313" key="2">
    <source>
        <dbReference type="EMBL" id="EIG51926.1"/>
    </source>
</evidence>
<dbReference type="Pfam" id="PF20275">
    <property type="entry name" value="CTD10"/>
    <property type="match status" value="1"/>
</dbReference>
<accession>I2PWM0</accession>
<dbReference type="EMBL" id="JH600068">
    <property type="protein sequence ID" value="EIG51926.1"/>
    <property type="molecule type" value="Genomic_DNA"/>
</dbReference>
<protein>
    <recommendedName>
        <fullName evidence="1">ABC-three component systems C-terminal domain-containing protein</fullName>
    </recommendedName>
</protein>
<organism evidence="2">
    <name type="scientific">Desulfovibrio sp. U5L</name>
    <dbReference type="NCBI Taxonomy" id="596152"/>
    <lineage>
        <taxon>Bacteria</taxon>
        <taxon>Pseudomonadati</taxon>
        <taxon>Thermodesulfobacteriota</taxon>
        <taxon>Desulfovibrionia</taxon>
        <taxon>Desulfovibrionales</taxon>
        <taxon>Desulfovibrionaceae</taxon>
        <taxon>Desulfovibrio</taxon>
    </lineage>
</organism>
<proteinExistence type="predicted"/>
<sequence length="315" mass="35868">MSGNAHIWHNMAFKLKIYDSHGDSFQSLFSHLYRWTEEDFQSIAPWGNWGDGGNDGWIPSVGHYFQVYGPHHSTESSVTTIIKKAVADFDKLIEHWVNIKKYSFVYNDHFRGAPAPIAKRLNQLKEDYRLDASGLVVAEDLLDRFLRLPPERRDILCGGVPADCPAFIDPRAVGELLTNLADRRPQAMRFLDETAPEFDEKIVFNGLCESIANLLRVYSLQSSCVTDFFKLSPGLQQSIGDELRFLYAESKTAIPDHDPDASSVRYIWMLEKLIPSFARAHPHSEKAYKEAAQVILATYFETCDIYEHPVRAHTA</sequence>
<dbReference type="OrthoDB" id="596297at2"/>
<reference evidence="2" key="1">
    <citation type="submission" date="2011-11" db="EMBL/GenBank/DDBJ databases">
        <title>Improved High-Quality Draft sequence of Desulfovibrio sp. U5L.</title>
        <authorList>
            <consortium name="US DOE Joint Genome Institute"/>
            <person name="Lucas S."/>
            <person name="Han J."/>
            <person name="Lapidus A."/>
            <person name="Cheng J.-F."/>
            <person name="Goodwin L."/>
            <person name="Pitluck S."/>
            <person name="Peters L."/>
            <person name="Ovchinnikova G."/>
            <person name="Held B."/>
            <person name="Detter J.C."/>
            <person name="Han C."/>
            <person name="Tapia R."/>
            <person name="Land M."/>
            <person name="Hauser L."/>
            <person name="Kyrpides N."/>
            <person name="Ivanova N."/>
            <person name="Pagani I."/>
            <person name="Gabster J."/>
            <person name="Walker C."/>
            <person name="Stolyar S."/>
            <person name="Stahl D."/>
            <person name="Arkin A."/>
            <person name="Dehal P."/>
            <person name="Hazen T."/>
            <person name="Woyke T."/>
        </authorList>
    </citation>
    <scope>NUCLEOTIDE SEQUENCE [LARGE SCALE GENOMIC DNA]</scope>
    <source>
        <strain evidence="2">U5L</strain>
    </source>
</reference>
<dbReference type="InterPro" id="IPR046919">
    <property type="entry name" value="ABC-3C_CTD10"/>
</dbReference>
<dbReference type="HOGENOM" id="CLU_078787_0_0_7"/>
<dbReference type="STRING" id="596152.DesU5LDRAFT_0210"/>
<dbReference type="AlphaFoldDB" id="I2PWM0"/>
<name>I2PWM0_9BACT</name>
<gene>
    <name evidence="2" type="ORF">DesU5LDRAFT_0210</name>
</gene>